<sequence>MRLTSILGVFALFLVGCSSNVDSHKYYKFSVNGKNSPAKISGSRQRVYIDTISILGAANQQALVQYTDENQINIANFHYWAEHPKNMLMQATHTYLANKGIYAIPLAFAGDDLEQHLTLKIVVHEFAGHFTNGAVLKGNWYLYQHHKRNKTLHSSSAFSLSNSLENDGFESLDAAHKNNWLLLMKDISQQLNLPDHE</sequence>
<dbReference type="Pfam" id="PF03886">
    <property type="entry name" value="ABC_trans_aux"/>
    <property type="match status" value="1"/>
</dbReference>
<proteinExistence type="predicted"/>
<dbReference type="InterPro" id="IPR005586">
    <property type="entry name" value="ABC_trans_aux"/>
</dbReference>
<organism evidence="2 3">
    <name type="scientific">Pseudoalteromonas luteoviolacea NCIMB 1942</name>
    <dbReference type="NCBI Taxonomy" id="1365253"/>
    <lineage>
        <taxon>Bacteria</taxon>
        <taxon>Pseudomonadati</taxon>
        <taxon>Pseudomonadota</taxon>
        <taxon>Gammaproteobacteria</taxon>
        <taxon>Alteromonadales</taxon>
        <taxon>Pseudoalteromonadaceae</taxon>
        <taxon>Pseudoalteromonas</taxon>
    </lineage>
</organism>
<protein>
    <recommendedName>
        <fullName evidence="1">ABC-type transport auxiliary lipoprotein component domain-containing protein</fullName>
    </recommendedName>
</protein>
<accession>A0A167HQC7</accession>
<name>A0A167HQC7_9GAMM</name>
<evidence type="ECO:0000313" key="2">
    <source>
        <dbReference type="EMBL" id="KZN58387.1"/>
    </source>
</evidence>
<evidence type="ECO:0000313" key="3">
    <source>
        <dbReference type="Proteomes" id="UP000076587"/>
    </source>
</evidence>
<dbReference type="EMBL" id="AUXT01000010">
    <property type="protein sequence ID" value="KZN58387.1"/>
    <property type="molecule type" value="Genomic_DNA"/>
</dbReference>
<dbReference type="Gene3D" id="3.40.50.10610">
    <property type="entry name" value="ABC-type transport auxiliary lipoprotein component"/>
    <property type="match status" value="1"/>
</dbReference>
<gene>
    <name evidence="2" type="ORF">N482_22325</name>
</gene>
<dbReference type="RefSeq" id="WP_063375379.1">
    <property type="nucleotide sequence ID" value="NZ_AUXT01000010.1"/>
</dbReference>
<feature type="domain" description="ABC-type transport auxiliary lipoprotein component" evidence="1">
    <location>
        <begin position="38"/>
        <end position="187"/>
    </location>
</feature>
<dbReference type="SUPFAM" id="SSF159594">
    <property type="entry name" value="XCC0632-like"/>
    <property type="match status" value="1"/>
</dbReference>
<dbReference type="PROSITE" id="PS51257">
    <property type="entry name" value="PROKAR_LIPOPROTEIN"/>
    <property type="match status" value="1"/>
</dbReference>
<dbReference type="PATRIC" id="fig|1365253.3.peg.293"/>
<dbReference type="AlphaFoldDB" id="A0A167HQC7"/>
<dbReference type="Proteomes" id="UP000076587">
    <property type="component" value="Unassembled WGS sequence"/>
</dbReference>
<dbReference type="OrthoDB" id="6313948at2"/>
<comment type="caution">
    <text evidence="2">The sequence shown here is derived from an EMBL/GenBank/DDBJ whole genome shotgun (WGS) entry which is preliminary data.</text>
</comment>
<reference evidence="2 3" key="1">
    <citation type="submission" date="2013-07" db="EMBL/GenBank/DDBJ databases">
        <title>Comparative Genomic and Metabolomic Analysis of Twelve Strains of Pseudoalteromonas luteoviolacea.</title>
        <authorList>
            <person name="Vynne N.G."/>
            <person name="Mansson M."/>
            <person name="Gram L."/>
        </authorList>
    </citation>
    <scope>NUCLEOTIDE SEQUENCE [LARGE SCALE GENOMIC DNA]</scope>
    <source>
        <strain evidence="2 3">NCIMB 1942</strain>
    </source>
</reference>
<evidence type="ECO:0000259" key="1">
    <source>
        <dbReference type="Pfam" id="PF03886"/>
    </source>
</evidence>